<feature type="transmembrane region" description="Helical" evidence="7">
    <location>
        <begin position="188"/>
        <end position="212"/>
    </location>
</feature>
<dbReference type="InterPro" id="IPR004031">
    <property type="entry name" value="PMP22/EMP/MP20/Claudin"/>
</dbReference>
<dbReference type="Proteomes" id="UP000694429">
    <property type="component" value="Chromosome 6"/>
</dbReference>
<evidence type="ECO:0000256" key="3">
    <source>
        <dbReference type="ARBA" id="ARBA00022989"/>
    </source>
</evidence>
<evidence type="ECO:0000313" key="9">
    <source>
        <dbReference type="Proteomes" id="UP000694429"/>
    </source>
</evidence>
<organism evidence="8 9">
    <name type="scientific">Canis lupus familiaris</name>
    <name type="common">Dog</name>
    <name type="synonym">Canis familiaris</name>
    <dbReference type="NCBI Taxonomy" id="9615"/>
    <lineage>
        <taxon>Eukaryota</taxon>
        <taxon>Metazoa</taxon>
        <taxon>Chordata</taxon>
        <taxon>Craniata</taxon>
        <taxon>Vertebrata</taxon>
        <taxon>Euteleostomi</taxon>
        <taxon>Mammalia</taxon>
        <taxon>Eutheria</taxon>
        <taxon>Laurasiatheria</taxon>
        <taxon>Carnivora</taxon>
        <taxon>Caniformia</taxon>
        <taxon>Canidae</taxon>
        <taxon>Canis</taxon>
    </lineage>
</organism>
<keyword evidence="2 7" id="KW-0812">Transmembrane</keyword>
<dbReference type="Gene3D" id="1.20.140.150">
    <property type="match status" value="2"/>
</dbReference>
<evidence type="ECO:0000313" key="8">
    <source>
        <dbReference type="Ensembl" id="ENSCAFP00030013073.1"/>
    </source>
</evidence>
<protein>
    <submittedName>
        <fullName evidence="8">Transmembrane protein 114</fullName>
    </submittedName>
</protein>
<keyword evidence="4 7" id="KW-0472">Membrane</keyword>
<reference evidence="8" key="1">
    <citation type="submission" date="2019-03" db="EMBL/GenBank/DDBJ databases">
        <authorList>
            <person name="Warren W.C."/>
            <person name="Johnson G.S."/>
        </authorList>
    </citation>
    <scope>NUCLEOTIDE SEQUENCE [LARGE SCALE GENOMIC DNA]</scope>
    <source>
        <strain evidence="8">Basenji</strain>
    </source>
</reference>
<dbReference type="FunFam" id="1.20.140.150:FF:000021">
    <property type="entry name" value="Transmembrane protein 114"/>
    <property type="match status" value="1"/>
</dbReference>
<proteinExistence type="predicted"/>
<evidence type="ECO:0000256" key="7">
    <source>
        <dbReference type="SAM" id="Phobius"/>
    </source>
</evidence>
<dbReference type="PANTHER" id="PTHR20516:SF2">
    <property type="entry name" value="TRANSMEMBRANE PROTEIN 114"/>
    <property type="match status" value="1"/>
</dbReference>
<reference evidence="8" key="2">
    <citation type="submission" date="2025-08" db="UniProtKB">
        <authorList>
            <consortium name="Ensembl"/>
        </authorList>
    </citation>
    <scope>IDENTIFICATION</scope>
</reference>
<evidence type="ECO:0000256" key="6">
    <source>
        <dbReference type="SAM" id="MobiDB-lite"/>
    </source>
</evidence>
<sequence>MRVHLGMLAGAAALAGALSFVLLAAAIGTDFWYIIDTERLERGGPGARGRAGAANRSQLEPLSSHSGLWRTCRGKGRAGPLRARLHLLLGSRPCPGAPEHKTGRGGGAWALGRGGGGLRSCSGPRARAPPSRGGWSPRAGVPPPGPHPPVLPPHPVQSPCVPLMNPFWQENVTVSDSSRQLLTMHGTFVILLPLSLILMVFGGMTGFLSFLLRVSVLLLLTGTLFFFGALVTLAGISVYIAYSAAAFREALCLLEEKALLDQVDIRFGWSLALGWISFVAELLTGAAFVAAARVLSLRQRQNQAI</sequence>
<dbReference type="InterPro" id="IPR039951">
    <property type="entry name" value="TMEM114/TMEM235"/>
</dbReference>
<evidence type="ECO:0000256" key="4">
    <source>
        <dbReference type="ARBA" id="ARBA00023136"/>
    </source>
</evidence>
<comment type="subcellular location">
    <subcellularLocation>
        <location evidence="1">Membrane</location>
        <topology evidence="1">Multi-pass membrane protein</topology>
    </subcellularLocation>
</comment>
<dbReference type="Pfam" id="PF13903">
    <property type="entry name" value="Claudin_2"/>
    <property type="match status" value="2"/>
</dbReference>
<evidence type="ECO:0000256" key="2">
    <source>
        <dbReference type="ARBA" id="ARBA00022692"/>
    </source>
</evidence>
<evidence type="ECO:0000256" key="1">
    <source>
        <dbReference type="ARBA" id="ARBA00004141"/>
    </source>
</evidence>
<keyword evidence="5" id="KW-0325">Glycoprotein</keyword>
<dbReference type="Ensembl" id="ENSCAFT00030014991.1">
    <property type="protein sequence ID" value="ENSCAFP00030013073.1"/>
    <property type="gene ID" value="ENSCAFG00030008150.1"/>
</dbReference>
<keyword evidence="3 7" id="KW-1133">Transmembrane helix</keyword>
<dbReference type="PANTHER" id="PTHR20516">
    <property type="entry name" value="TRANSMEMBRANE PROTEIN 114/235 FAMILY MEMBER"/>
    <property type="match status" value="1"/>
</dbReference>
<evidence type="ECO:0000256" key="5">
    <source>
        <dbReference type="ARBA" id="ARBA00023180"/>
    </source>
</evidence>
<name>A0A8C0RF95_CANLF</name>
<feature type="transmembrane region" description="Helical" evidence="7">
    <location>
        <begin position="224"/>
        <end position="247"/>
    </location>
</feature>
<feature type="region of interest" description="Disordered" evidence="6">
    <location>
        <begin position="120"/>
        <end position="147"/>
    </location>
</feature>
<dbReference type="AlphaFoldDB" id="A0A8C0RF95"/>
<dbReference type="GO" id="GO:0016324">
    <property type="term" value="C:apical plasma membrane"/>
    <property type="evidence" value="ECO:0007669"/>
    <property type="project" value="UniProtKB-ARBA"/>
</dbReference>
<feature type="transmembrane region" description="Helical" evidence="7">
    <location>
        <begin position="267"/>
        <end position="292"/>
    </location>
</feature>
<gene>
    <name evidence="8" type="primary">TMEM114</name>
</gene>
<accession>A0A8C0RF95</accession>